<sequence length="102" mass="11545">MRKRENGKDQDTYDGGWKWYSKIEDEGLKEVSELAMGKKRNGGEGGMKTMKETEERDSGAGQRPRMGRNPLGTFDTYIVASLSAPSSTIAHTPTHRRQNRQR</sequence>
<dbReference type="Proteomes" id="UP000297245">
    <property type="component" value="Unassembled WGS sequence"/>
</dbReference>
<feature type="region of interest" description="Disordered" evidence="1">
    <location>
        <begin position="34"/>
        <end position="72"/>
    </location>
</feature>
<feature type="compositionally biased region" description="Basic and acidic residues" evidence="1">
    <location>
        <begin position="49"/>
        <end position="58"/>
    </location>
</feature>
<dbReference type="EMBL" id="ML179163">
    <property type="protein sequence ID" value="THU97061.1"/>
    <property type="molecule type" value="Genomic_DNA"/>
</dbReference>
<name>A0A4S8M511_DENBC</name>
<gene>
    <name evidence="2" type="ORF">K435DRAFT_857967</name>
</gene>
<reference evidence="2 3" key="1">
    <citation type="journal article" date="2019" name="Nat. Ecol. Evol.">
        <title>Megaphylogeny resolves global patterns of mushroom evolution.</title>
        <authorList>
            <person name="Varga T."/>
            <person name="Krizsan K."/>
            <person name="Foldi C."/>
            <person name="Dima B."/>
            <person name="Sanchez-Garcia M."/>
            <person name="Sanchez-Ramirez S."/>
            <person name="Szollosi G.J."/>
            <person name="Szarkandi J.G."/>
            <person name="Papp V."/>
            <person name="Albert L."/>
            <person name="Andreopoulos W."/>
            <person name="Angelini C."/>
            <person name="Antonin V."/>
            <person name="Barry K.W."/>
            <person name="Bougher N.L."/>
            <person name="Buchanan P."/>
            <person name="Buyck B."/>
            <person name="Bense V."/>
            <person name="Catcheside P."/>
            <person name="Chovatia M."/>
            <person name="Cooper J."/>
            <person name="Damon W."/>
            <person name="Desjardin D."/>
            <person name="Finy P."/>
            <person name="Geml J."/>
            <person name="Haridas S."/>
            <person name="Hughes K."/>
            <person name="Justo A."/>
            <person name="Karasinski D."/>
            <person name="Kautmanova I."/>
            <person name="Kiss B."/>
            <person name="Kocsube S."/>
            <person name="Kotiranta H."/>
            <person name="LaButti K.M."/>
            <person name="Lechner B.E."/>
            <person name="Liimatainen K."/>
            <person name="Lipzen A."/>
            <person name="Lukacs Z."/>
            <person name="Mihaltcheva S."/>
            <person name="Morgado L.N."/>
            <person name="Niskanen T."/>
            <person name="Noordeloos M.E."/>
            <person name="Ohm R.A."/>
            <person name="Ortiz-Santana B."/>
            <person name="Ovrebo C."/>
            <person name="Racz N."/>
            <person name="Riley R."/>
            <person name="Savchenko A."/>
            <person name="Shiryaev A."/>
            <person name="Soop K."/>
            <person name="Spirin V."/>
            <person name="Szebenyi C."/>
            <person name="Tomsovsky M."/>
            <person name="Tulloss R.E."/>
            <person name="Uehling J."/>
            <person name="Grigoriev I.V."/>
            <person name="Vagvolgyi C."/>
            <person name="Papp T."/>
            <person name="Martin F.M."/>
            <person name="Miettinen O."/>
            <person name="Hibbett D.S."/>
            <person name="Nagy L.G."/>
        </authorList>
    </citation>
    <scope>NUCLEOTIDE SEQUENCE [LARGE SCALE GENOMIC DNA]</scope>
    <source>
        <strain evidence="2 3">CBS 962.96</strain>
    </source>
</reference>
<organism evidence="2 3">
    <name type="scientific">Dendrothele bispora (strain CBS 962.96)</name>
    <dbReference type="NCBI Taxonomy" id="1314807"/>
    <lineage>
        <taxon>Eukaryota</taxon>
        <taxon>Fungi</taxon>
        <taxon>Dikarya</taxon>
        <taxon>Basidiomycota</taxon>
        <taxon>Agaricomycotina</taxon>
        <taxon>Agaricomycetes</taxon>
        <taxon>Agaricomycetidae</taxon>
        <taxon>Agaricales</taxon>
        <taxon>Agaricales incertae sedis</taxon>
        <taxon>Dendrothele</taxon>
    </lineage>
</organism>
<evidence type="ECO:0000256" key="1">
    <source>
        <dbReference type="SAM" id="MobiDB-lite"/>
    </source>
</evidence>
<keyword evidence="3" id="KW-1185">Reference proteome</keyword>
<protein>
    <submittedName>
        <fullName evidence="2">Uncharacterized protein</fullName>
    </submittedName>
</protein>
<evidence type="ECO:0000313" key="3">
    <source>
        <dbReference type="Proteomes" id="UP000297245"/>
    </source>
</evidence>
<evidence type="ECO:0000313" key="2">
    <source>
        <dbReference type="EMBL" id="THU97061.1"/>
    </source>
</evidence>
<dbReference type="AlphaFoldDB" id="A0A4S8M511"/>
<proteinExistence type="predicted"/>
<accession>A0A4S8M511</accession>